<organism evidence="2 3">
    <name type="scientific">Brassica rapa subsp. trilocularis</name>
    <dbReference type="NCBI Taxonomy" id="1813537"/>
    <lineage>
        <taxon>Eukaryota</taxon>
        <taxon>Viridiplantae</taxon>
        <taxon>Streptophyta</taxon>
        <taxon>Embryophyta</taxon>
        <taxon>Tracheophyta</taxon>
        <taxon>Spermatophyta</taxon>
        <taxon>Magnoliopsida</taxon>
        <taxon>eudicotyledons</taxon>
        <taxon>Gunneridae</taxon>
        <taxon>Pentapetalae</taxon>
        <taxon>rosids</taxon>
        <taxon>malvids</taxon>
        <taxon>Brassicales</taxon>
        <taxon>Brassicaceae</taxon>
        <taxon>Brassiceae</taxon>
        <taxon>Brassica</taxon>
    </lineage>
</organism>
<dbReference type="EMBL" id="JADBGQ010000004">
    <property type="protein sequence ID" value="KAG5399840.1"/>
    <property type="molecule type" value="Genomic_DNA"/>
</dbReference>
<keyword evidence="3" id="KW-1185">Reference proteome</keyword>
<keyword evidence="1" id="KW-0472">Membrane</keyword>
<evidence type="ECO:0000256" key="1">
    <source>
        <dbReference type="SAM" id="Phobius"/>
    </source>
</evidence>
<sequence length="76" mass="8606">MRLHNQTRGGPLVSWCSMEKLKMKKKRVHGIRSEVFERETWFGKESLGGFLVILMLVTYIASCSDRYGSGTVAEPA</sequence>
<dbReference type="Proteomes" id="UP000823674">
    <property type="component" value="Chromosome A04"/>
</dbReference>
<keyword evidence="1" id="KW-1133">Transmembrane helix</keyword>
<keyword evidence="1" id="KW-0812">Transmembrane</keyword>
<evidence type="ECO:0000313" key="3">
    <source>
        <dbReference type="Proteomes" id="UP000823674"/>
    </source>
</evidence>
<feature type="transmembrane region" description="Helical" evidence="1">
    <location>
        <begin position="41"/>
        <end position="61"/>
    </location>
</feature>
<protein>
    <submittedName>
        <fullName evidence="2">Uncharacterized protein</fullName>
    </submittedName>
</protein>
<proteinExistence type="predicted"/>
<gene>
    <name evidence="2" type="primary">A04g500940.1_BraROA</name>
    <name evidence="2" type="ORF">IGI04_014447</name>
</gene>
<reference evidence="2 3" key="1">
    <citation type="submission" date="2021-03" db="EMBL/GenBank/DDBJ databases">
        <authorList>
            <person name="King G.J."/>
            <person name="Bancroft I."/>
            <person name="Baten A."/>
            <person name="Bloomfield J."/>
            <person name="Borpatragohain P."/>
            <person name="He Z."/>
            <person name="Irish N."/>
            <person name="Irwin J."/>
            <person name="Liu K."/>
            <person name="Mauleon R.P."/>
            <person name="Moore J."/>
            <person name="Morris R."/>
            <person name="Ostergaard L."/>
            <person name="Wang B."/>
            <person name="Wells R."/>
        </authorList>
    </citation>
    <scope>NUCLEOTIDE SEQUENCE [LARGE SCALE GENOMIC DNA]</scope>
    <source>
        <strain evidence="2">R-o-18</strain>
        <tissue evidence="2">Leaf</tissue>
    </source>
</reference>
<accession>A0ABQ7MM93</accession>
<comment type="caution">
    <text evidence="2">The sequence shown here is derived from an EMBL/GenBank/DDBJ whole genome shotgun (WGS) entry which is preliminary data.</text>
</comment>
<evidence type="ECO:0000313" key="2">
    <source>
        <dbReference type="EMBL" id="KAG5399840.1"/>
    </source>
</evidence>
<name>A0ABQ7MM93_BRACM</name>